<dbReference type="Proteomes" id="UP001176941">
    <property type="component" value="Chromosome 28"/>
</dbReference>
<evidence type="ECO:0000313" key="2">
    <source>
        <dbReference type="Proteomes" id="UP001176941"/>
    </source>
</evidence>
<evidence type="ECO:0000313" key="1">
    <source>
        <dbReference type="EMBL" id="CAI9168881.1"/>
    </source>
</evidence>
<protein>
    <submittedName>
        <fullName evidence="1">Uncharacterized protein</fullName>
    </submittedName>
</protein>
<proteinExistence type="predicted"/>
<name>A0ABN8Z716_RANTA</name>
<sequence>MLCFSIESQRGTVRVICQPPRSGSTVVKGCGRSTLERGSSLKNLGAVKSYGSPPVTMSRRPYAGAYCKWRTAEPKDRRTLRHYRFWGVAAPALGCLPPYFLL</sequence>
<dbReference type="EMBL" id="OX459964">
    <property type="protein sequence ID" value="CAI9168881.1"/>
    <property type="molecule type" value="Genomic_DNA"/>
</dbReference>
<keyword evidence="2" id="KW-1185">Reference proteome</keyword>
<reference evidence="1" key="1">
    <citation type="submission" date="2023-04" db="EMBL/GenBank/DDBJ databases">
        <authorList>
            <consortium name="ELIXIR-Norway"/>
        </authorList>
    </citation>
    <scope>NUCLEOTIDE SEQUENCE [LARGE SCALE GENOMIC DNA]</scope>
</reference>
<accession>A0ABN8Z716</accession>
<organism evidence="1 2">
    <name type="scientific">Rangifer tarandus platyrhynchus</name>
    <name type="common">Svalbard reindeer</name>
    <dbReference type="NCBI Taxonomy" id="3082113"/>
    <lineage>
        <taxon>Eukaryota</taxon>
        <taxon>Metazoa</taxon>
        <taxon>Chordata</taxon>
        <taxon>Craniata</taxon>
        <taxon>Vertebrata</taxon>
        <taxon>Euteleostomi</taxon>
        <taxon>Mammalia</taxon>
        <taxon>Eutheria</taxon>
        <taxon>Laurasiatheria</taxon>
        <taxon>Artiodactyla</taxon>
        <taxon>Ruminantia</taxon>
        <taxon>Pecora</taxon>
        <taxon>Cervidae</taxon>
        <taxon>Odocoileinae</taxon>
        <taxon>Rangifer</taxon>
    </lineage>
</organism>
<gene>
    <name evidence="1" type="ORF">MRATA1EN1_LOCUS17843</name>
</gene>